<dbReference type="PANTHER" id="PTHR43877:SF2">
    <property type="entry name" value="AMINOALKYLPHOSPHONATE N-ACETYLTRANSFERASE-RELATED"/>
    <property type="match status" value="1"/>
</dbReference>
<dbReference type="InterPro" id="IPR016181">
    <property type="entry name" value="Acyl_CoA_acyltransferase"/>
</dbReference>
<protein>
    <submittedName>
        <fullName evidence="4">GNAT family N-acetyltransferase</fullName>
    </submittedName>
</protein>
<evidence type="ECO:0000313" key="4">
    <source>
        <dbReference type="EMBL" id="MQT12101.1"/>
    </source>
</evidence>
<dbReference type="SUPFAM" id="SSF55729">
    <property type="entry name" value="Acyl-CoA N-acyltransferases (Nat)"/>
    <property type="match status" value="1"/>
</dbReference>
<dbReference type="AlphaFoldDB" id="A0A6A7Y1V3"/>
<dbReference type="GO" id="GO:0016747">
    <property type="term" value="F:acyltransferase activity, transferring groups other than amino-acyl groups"/>
    <property type="evidence" value="ECO:0007669"/>
    <property type="project" value="InterPro"/>
</dbReference>
<keyword evidence="1 4" id="KW-0808">Transferase</keyword>
<sequence>MSDVTIAAESPRQPEIVRLLEALDLYLEALYPPDSNHLLDIEALAQPNIRFLVARNGEGSALGCAALRVFSAEGYGELKRMYVDPAARGLKIGRRLLAAIEDAARGEGLAAVRLETGIAQPEAIGLYRAAGYREGPPFGEYRPDPLSLFMERVL</sequence>
<organism evidence="4 5">
    <name type="scientific">Segnochrobactrum spirostomi</name>
    <dbReference type="NCBI Taxonomy" id="2608987"/>
    <lineage>
        <taxon>Bacteria</taxon>
        <taxon>Pseudomonadati</taxon>
        <taxon>Pseudomonadota</taxon>
        <taxon>Alphaproteobacteria</taxon>
        <taxon>Hyphomicrobiales</taxon>
        <taxon>Segnochrobactraceae</taxon>
        <taxon>Segnochrobactrum</taxon>
    </lineage>
</organism>
<accession>A0A6A7Y1V3</accession>
<keyword evidence="5" id="KW-1185">Reference proteome</keyword>
<reference evidence="4 5" key="1">
    <citation type="submission" date="2019-09" db="EMBL/GenBank/DDBJ databases">
        <title>Segnochrobactrum spirostomi gen. nov., sp. nov., isolated from the ciliate Spirostomum cf. yagiui and description of a novel family, Segnochrobactraceae fam. nov. within the order Rhizobiales of the class Alphaproteobacteria.</title>
        <authorList>
            <person name="Akter S."/>
            <person name="Shazib S.U.A."/>
            <person name="Shin M.K."/>
        </authorList>
    </citation>
    <scope>NUCLEOTIDE SEQUENCE [LARGE SCALE GENOMIC DNA]</scope>
    <source>
        <strain evidence="4 5">Sp-1</strain>
    </source>
</reference>
<dbReference type="InterPro" id="IPR050832">
    <property type="entry name" value="Bact_Acetyltransf"/>
</dbReference>
<keyword evidence="2" id="KW-0012">Acyltransferase</keyword>
<gene>
    <name evidence="4" type="ORF">F0357_05365</name>
</gene>
<dbReference type="PROSITE" id="PS51186">
    <property type="entry name" value="GNAT"/>
    <property type="match status" value="1"/>
</dbReference>
<comment type="caution">
    <text evidence="4">The sequence shown here is derived from an EMBL/GenBank/DDBJ whole genome shotgun (WGS) entry which is preliminary data.</text>
</comment>
<name>A0A6A7Y1V3_9HYPH</name>
<proteinExistence type="predicted"/>
<evidence type="ECO:0000256" key="2">
    <source>
        <dbReference type="ARBA" id="ARBA00023315"/>
    </source>
</evidence>
<evidence type="ECO:0000256" key="1">
    <source>
        <dbReference type="ARBA" id="ARBA00022679"/>
    </source>
</evidence>
<evidence type="ECO:0000259" key="3">
    <source>
        <dbReference type="PROSITE" id="PS51186"/>
    </source>
</evidence>
<dbReference type="Pfam" id="PF00583">
    <property type="entry name" value="Acetyltransf_1"/>
    <property type="match status" value="1"/>
</dbReference>
<dbReference type="EMBL" id="VWNA01000001">
    <property type="protein sequence ID" value="MQT12101.1"/>
    <property type="molecule type" value="Genomic_DNA"/>
</dbReference>
<dbReference type="Gene3D" id="3.40.630.30">
    <property type="match status" value="1"/>
</dbReference>
<dbReference type="RefSeq" id="WP_153479419.1">
    <property type="nucleotide sequence ID" value="NZ_VWNA01000001.1"/>
</dbReference>
<dbReference type="CDD" id="cd04301">
    <property type="entry name" value="NAT_SF"/>
    <property type="match status" value="1"/>
</dbReference>
<evidence type="ECO:0000313" key="5">
    <source>
        <dbReference type="Proteomes" id="UP000332515"/>
    </source>
</evidence>
<dbReference type="InterPro" id="IPR000182">
    <property type="entry name" value="GNAT_dom"/>
</dbReference>
<dbReference type="Proteomes" id="UP000332515">
    <property type="component" value="Unassembled WGS sequence"/>
</dbReference>
<dbReference type="PANTHER" id="PTHR43877">
    <property type="entry name" value="AMINOALKYLPHOSPHONATE N-ACETYLTRANSFERASE-RELATED-RELATED"/>
    <property type="match status" value="1"/>
</dbReference>
<feature type="domain" description="N-acetyltransferase" evidence="3">
    <location>
        <begin position="4"/>
        <end position="154"/>
    </location>
</feature>